<sequence>MKNLTQSRLWVLRAMYVFIVVGLSLTIWPELRESVGSSADAHTVVSTFLIAIMLLSLLGVAYPLKLIPILLFEIVWKGAWLLLFALPKLISGDLDEYSYSVAVACLMGIILIPAAIPWKFVWNQYVPLQVRPAKSPM</sequence>
<gene>
    <name evidence="2" type="ORF">SCD92_15365</name>
</gene>
<reference evidence="2 3" key="1">
    <citation type="submission" date="2023-11" db="EMBL/GenBank/DDBJ databases">
        <title>Gilvimarinus fulvus sp. nov., isolated from the surface of Kelp.</title>
        <authorList>
            <person name="Sun Y.Y."/>
            <person name="Gong Y."/>
            <person name="Du Z.J."/>
        </authorList>
    </citation>
    <scope>NUCLEOTIDE SEQUENCE [LARGE SCALE GENOMIC DNA]</scope>
    <source>
        <strain evidence="2 3">SDUM040013</strain>
    </source>
</reference>
<evidence type="ECO:0000313" key="2">
    <source>
        <dbReference type="EMBL" id="MDX6850752.1"/>
    </source>
</evidence>
<feature type="transmembrane region" description="Helical" evidence="1">
    <location>
        <begin position="69"/>
        <end position="87"/>
    </location>
</feature>
<dbReference type="RefSeq" id="WP_302723375.1">
    <property type="nucleotide sequence ID" value="NZ_JAULRU010000617.1"/>
</dbReference>
<dbReference type="EMBL" id="JAXAFO010000031">
    <property type="protein sequence ID" value="MDX6850752.1"/>
    <property type="molecule type" value="Genomic_DNA"/>
</dbReference>
<accession>A0ABU4S0S1</accession>
<keyword evidence="1" id="KW-0812">Transmembrane</keyword>
<comment type="caution">
    <text evidence="2">The sequence shown here is derived from an EMBL/GenBank/DDBJ whole genome shotgun (WGS) entry which is preliminary data.</text>
</comment>
<keyword evidence="3" id="KW-1185">Reference proteome</keyword>
<feature type="transmembrane region" description="Helical" evidence="1">
    <location>
        <begin position="9"/>
        <end position="29"/>
    </location>
</feature>
<evidence type="ECO:0000256" key="1">
    <source>
        <dbReference type="SAM" id="Phobius"/>
    </source>
</evidence>
<feature type="transmembrane region" description="Helical" evidence="1">
    <location>
        <begin position="41"/>
        <end position="62"/>
    </location>
</feature>
<organism evidence="2 3">
    <name type="scientific">Gilvimarinus gilvus</name>
    <dbReference type="NCBI Taxonomy" id="3058038"/>
    <lineage>
        <taxon>Bacteria</taxon>
        <taxon>Pseudomonadati</taxon>
        <taxon>Pseudomonadota</taxon>
        <taxon>Gammaproteobacteria</taxon>
        <taxon>Cellvibrionales</taxon>
        <taxon>Cellvibrionaceae</taxon>
        <taxon>Gilvimarinus</taxon>
    </lineage>
</organism>
<proteinExistence type="predicted"/>
<protein>
    <submittedName>
        <fullName evidence="2">Uncharacterized protein</fullName>
    </submittedName>
</protein>
<keyword evidence="1" id="KW-0472">Membrane</keyword>
<feature type="transmembrane region" description="Helical" evidence="1">
    <location>
        <begin position="99"/>
        <end position="121"/>
    </location>
</feature>
<keyword evidence="1" id="KW-1133">Transmembrane helix</keyword>
<name>A0ABU4S0S1_9GAMM</name>
<dbReference type="Proteomes" id="UP001273505">
    <property type="component" value="Unassembled WGS sequence"/>
</dbReference>
<evidence type="ECO:0000313" key="3">
    <source>
        <dbReference type="Proteomes" id="UP001273505"/>
    </source>
</evidence>